<evidence type="ECO:0000256" key="1">
    <source>
        <dbReference type="SAM" id="MobiDB-lite"/>
    </source>
</evidence>
<dbReference type="AlphaFoldDB" id="K6VCJ2"/>
<reference evidence="2 3" key="1">
    <citation type="submission" date="2012-08" db="EMBL/GenBank/DDBJ databases">
        <title>Whole genome shotgun sequence of Gordonia rhizosphera NBRC 16068.</title>
        <authorList>
            <person name="Takarada H."/>
            <person name="Isaki S."/>
            <person name="Hosoyama A."/>
            <person name="Tsuchikane K."/>
            <person name="Katsumata H."/>
            <person name="Baba S."/>
            <person name="Ohji S."/>
            <person name="Yamazaki S."/>
            <person name="Fujita N."/>
        </authorList>
    </citation>
    <scope>NUCLEOTIDE SEQUENCE [LARGE SCALE GENOMIC DNA]</scope>
    <source>
        <strain evidence="2 3">NBRC 16068</strain>
    </source>
</reference>
<gene>
    <name evidence="2" type="ORF">GORHZ_247_00610</name>
</gene>
<proteinExistence type="predicted"/>
<comment type="caution">
    <text evidence="2">The sequence shown here is derived from an EMBL/GenBank/DDBJ whole genome shotgun (WGS) entry which is preliminary data.</text>
</comment>
<evidence type="ECO:0000313" key="3">
    <source>
        <dbReference type="Proteomes" id="UP000008363"/>
    </source>
</evidence>
<evidence type="ECO:0000313" key="2">
    <source>
        <dbReference type="EMBL" id="GAB93923.1"/>
    </source>
</evidence>
<sequence>MADKVIGNRGIGNQGDVYGGRPPERQRFKKLAQAALNADMTVDQIEAILSDMSDVLVDMNKTIGGLDGAIESLDTTMNRISGTLDQVDKTVVTMTDVVDRLENIVGRVEALVGIGEAALRPIGAIEGAIESAGRTLASRLGLGNGQ</sequence>
<protein>
    <recommendedName>
        <fullName evidence="4">ATPase</fullName>
    </recommendedName>
</protein>
<dbReference type="OrthoDB" id="4479510at2"/>
<name>K6VCJ2_9ACTN</name>
<dbReference type="EMBL" id="BAHC01000247">
    <property type="protein sequence ID" value="GAB93923.1"/>
    <property type="molecule type" value="Genomic_DNA"/>
</dbReference>
<feature type="region of interest" description="Disordered" evidence="1">
    <location>
        <begin position="1"/>
        <end position="23"/>
    </location>
</feature>
<dbReference type="Gene3D" id="1.20.5.170">
    <property type="match status" value="1"/>
</dbReference>
<dbReference type="STRING" id="1108045.GORHZ_247_00610"/>
<accession>K6VCJ2</accession>
<dbReference type="eggNOG" id="ENOG5033YR1">
    <property type="taxonomic scope" value="Bacteria"/>
</dbReference>
<dbReference type="RefSeq" id="WP_006339569.1">
    <property type="nucleotide sequence ID" value="NZ_BAHC01000247.1"/>
</dbReference>
<organism evidence="2 3">
    <name type="scientific">Gordonia rhizosphera NBRC 16068</name>
    <dbReference type="NCBI Taxonomy" id="1108045"/>
    <lineage>
        <taxon>Bacteria</taxon>
        <taxon>Bacillati</taxon>
        <taxon>Actinomycetota</taxon>
        <taxon>Actinomycetes</taxon>
        <taxon>Mycobacteriales</taxon>
        <taxon>Gordoniaceae</taxon>
        <taxon>Gordonia</taxon>
    </lineage>
</organism>
<dbReference type="Proteomes" id="UP000008363">
    <property type="component" value="Unassembled WGS sequence"/>
</dbReference>
<keyword evidence="3" id="KW-1185">Reference proteome</keyword>
<evidence type="ECO:0008006" key="4">
    <source>
        <dbReference type="Google" id="ProtNLM"/>
    </source>
</evidence>